<name>A0ABS9T196_9ACTN</name>
<accession>A0ABS9T196</accession>
<comment type="caution">
    <text evidence="1">The sequence shown here is derived from an EMBL/GenBank/DDBJ whole genome shotgun (WGS) entry which is preliminary data.</text>
</comment>
<proteinExistence type="predicted"/>
<dbReference type="EMBL" id="JAKWJU010000002">
    <property type="protein sequence ID" value="MCH6162304.1"/>
    <property type="molecule type" value="Genomic_DNA"/>
</dbReference>
<organism evidence="1 2">
    <name type="scientific">Streptomyces marispadix</name>
    <dbReference type="NCBI Taxonomy" id="2922868"/>
    <lineage>
        <taxon>Bacteria</taxon>
        <taxon>Bacillati</taxon>
        <taxon>Actinomycetota</taxon>
        <taxon>Actinomycetes</taxon>
        <taxon>Kitasatosporales</taxon>
        <taxon>Streptomycetaceae</taxon>
        <taxon>Streptomyces</taxon>
    </lineage>
</organism>
<reference evidence="1" key="2">
    <citation type="journal article" date="2023" name="Int. J. Syst. Evol. Microbiol.">
        <title>Streptomyces marispadix sp. nov., isolated from marine beach sediment of the Northern Coast of Portugal.</title>
        <authorList>
            <person name="dos Santos J.D.N."/>
            <person name="Vitorino I.R."/>
            <person name="Kallscheuer N."/>
            <person name="Srivastava A."/>
            <person name="Krautwurst S."/>
            <person name="Marz M."/>
            <person name="Jogler C."/>
            <person name="Lobo Da Cunha A."/>
            <person name="Catita J."/>
            <person name="Goncalves H."/>
            <person name="Gonzalez I."/>
            <person name="Reyes F."/>
            <person name="Lage O.M."/>
        </authorList>
    </citation>
    <scope>NUCLEOTIDE SEQUENCE</scope>
    <source>
        <strain evidence="1">M600PL45_2</strain>
    </source>
</reference>
<gene>
    <name evidence="1" type="ORF">MMA15_18515</name>
</gene>
<dbReference type="Proteomes" id="UP001166784">
    <property type="component" value="Unassembled WGS sequence"/>
</dbReference>
<sequence length="110" mass="11120">MAPVVLAVLAILWQCVLLGYTFSLAGNAADEAARAATAAASQGDAQGACKAAATKHLPAEWRKKSTVRCDLEGHLWKADVGLSAPVLFPGAGKLPFSISGTAGAAQEGEG</sequence>
<protein>
    <submittedName>
        <fullName evidence="1">Pilus assembly protein</fullName>
    </submittedName>
</protein>
<evidence type="ECO:0000313" key="2">
    <source>
        <dbReference type="Proteomes" id="UP001166784"/>
    </source>
</evidence>
<evidence type="ECO:0000313" key="1">
    <source>
        <dbReference type="EMBL" id="MCH6162304.1"/>
    </source>
</evidence>
<reference evidence="1" key="1">
    <citation type="submission" date="2022-03" db="EMBL/GenBank/DDBJ databases">
        <authorList>
            <person name="Santos J.D.N."/>
            <person name="Kallscheuer N."/>
            <person name="Jogler C."/>
            <person name="Lage O.M."/>
        </authorList>
    </citation>
    <scope>NUCLEOTIDE SEQUENCE</scope>
    <source>
        <strain evidence="1">M600PL45_2</strain>
    </source>
</reference>
<keyword evidence="2" id="KW-1185">Reference proteome</keyword>